<name>A0A2P8GCL8_9BACT</name>
<evidence type="ECO:0000313" key="2">
    <source>
        <dbReference type="Proteomes" id="UP000240978"/>
    </source>
</evidence>
<gene>
    <name evidence="1" type="ORF">CLV42_10412</name>
</gene>
<dbReference type="RefSeq" id="WP_106601956.1">
    <property type="nucleotide sequence ID" value="NZ_PYGK01000004.1"/>
</dbReference>
<dbReference type="Proteomes" id="UP000240978">
    <property type="component" value="Unassembled WGS sequence"/>
</dbReference>
<evidence type="ECO:0000313" key="1">
    <source>
        <dbReference type="EMBL" id="PSL31720.1"/>
    </source>
</evidence>
<keyword evidence="2" id="KW-1185">Reference proteome</keyword>
<protein>
    <submittedName>
        <fullName evidence="1">Uncharacterized protein</fullName>
    </submittedName>
</protein>
<dbReference type="AlphaFoldDB" id="A0A2P8GCL8"/>
<organism evidence="1 2">
    <name type="scientific">Chitinophaga ginsengisoli</name>
    <dbReference type="NCBI Taxonomy" id="363837"/>
    <lineage>
        <taxon>Bacteria</taxon>
        <taxon>Pseudomonadati</taxon>
        <taxon>Bacteroidota</taxon>
        <taxon>Chitinophagia</taxon>
        <taxon>Chitinophagales</taxon>
        <taxon>Chitinophagaceae</taxon>
        <taxon>Chitinophaga</taxon>
    </lineage>
</organism>
<reference evidence="1 2" key="1">
    <citation type="submission" date="2018-03" db="EMBL/GenBank/DDBJ databases">
        <title>Genomic Encyclopedia of Archaeal and Bacterial Type Strains, Phase II (KMG-II): from individual species to whole genera.</title>
        <authorList>
            <person name="Goeker M."/>
        </authorList>
    </citation>
    <scope>NUCLEOTIDE SEQUENCE [LARGE SCALE GENOMIC DNA]</scope>
    <source>
        <strain evidence="1 2">DSM 18107</strain>
    </source>
</reference>
<accession>A0A2P8GCL8</accession>
<dbReference type="OrthoDB" id="678760at2"/>
<dbReference type="EMBL" id="PYGK01000004">
    <property type="protein sequence ID" value="PSL31720.1"/>
    <property type="molecule type" value="Genomic_DNA"/>
</dbReference>
<comment type="caution">
    <text evidence="1">The sequence shown here is derived from an EMBL/GenBank/DDBJ whole genome shotgun (WGS) entry which is preliminary data.</text>
</comment>
<proteinExistence type="predicted"/>
<sequence length="78" mass="8925">MKTTVKKKELQVPSSAMFAVAEIISDNEITHTITGVDEDEDTIALEVEYSKKERDIIRDIENVIEDHEEEDDDDADEE</sequence>